<dbReference type="Proteomes" id="UP001165960">
    <property type="component" value="Unassembled WGS sequence"/>
</dbReference>
<accession>A0ACC2TD92</accession>
<reference evidence="1" key="1">
    <citation type="submission" date="2022-04" db="EMBL/GenBank/DDBJ databases">
        <title>Genome of the entomopathogenic fungus Entomophthora muscae.</title>
        <authorList>
            <person name="Elya C."/>
            <person name="Lovett B.R."/>
            <person name="Lee E."/>
            <person name="Macias A.M."/>
            <person name="Hajek A.E."/>
            <person name="De Bivort B.L."/>
            <person name="Kasson M.T."/>
            <person name="De Fine Licht H.H."/>
            <person name="Stajich J.E."/>
        </authorList>
    </citation>
    <scope>NUCLEOTIDE SEQUENCE</scope>
    <source>
        <strain evidence="1">Berkeley</strain>
    </source>
</reference>
<protein>
    <submittedName>
        <fullName evidence="1">Uncharacterized protein</fullName>
    </submittedName>
</protein>
<evidence type="ECO:0000313" key="2">
    <source>
        <dbReference type="Proteomes" id="UP001165960"/>
    </source>
</evidence>
<keyword evidence="2" id="KW-1185">Reference proteome</keyword>
<comment type="caution">
    <text evidence="1">The sequence shown here is derived from an EMBL/GenBank/DDBJ whole genome shotgun (WGS) entry which is preliminary data.</text>
</comment>
<gene>
    <name evidence="1" type="ORF">DSO57_1026396</name>
</gene>
<proteinExistence type="predicted"/>
<organism evidence="1 2">
    <name type="scientific">Entomophthora muscae</name>
    <dbReference type="NCBI Taxonomy" id="34485"/>
    <lineage>
        <taxon>Eukaryota</taxon>
        <taxon>Fungi</taxon>
        <taxon>Fungi incertae sedis</taxon>
        <taxon>Zoopagomycota</taxon>
        <taxon>Entomophthoromycotina</taxon>
        <taxon>Entomophthoromycetes</taxon>
        <taxon>Entomophthorales</taxon>
        <taxon>Entomophthoraceae</taxon>
        <taxon>Entomophthora</taxon>
    </lineage>
</organism>
<dbReference type="EMBL" id="QTSX02002994">
    <property type="protein sequence ID" value="KAJ9072541.1"/>
    <property type="molecule type" value="Genomic_DNA"/>
</dbReference>
<evidence type="ECO:0000313" key="1">
    <source>
        <dbReference type="EMBL" id="KAJ9072541.1"/>
    </source>
</evidence>
<name>A0ACC2TD92_9FUNG</name>
<sequence>MTCESSSFDASQLESVDSPSQESPPPQTTSPSSMVCESSNFDAIQIELKNCISYIKMGLVLDGFDILSKITDAVVNNCEMLGLTSSENPHNIDRLAFWKGLNHTWLFSISRIPVVHSDTQRLTLAHLVHLRSTIVSWGNTLMRYGLIDYELGLWEGQLLDGIDLALRLFNPTTTNKFAATPNQTESPGYNYDNSQPIVKLEEENQEVFYHPCDAGLSADNEQRADEEDSSHLAASAILTQLYNLINDPHANSHESQEPTSECPPSHEMSPESNISPDQHQHQNSPAQLEQSTDS</sequence>